<organism evidence="3 4">
    <name type="scientific">Micavibrio aeruginosavorus (strain ARL-13)</name>
    <dbReference type="NCBI Taxonomy" id="856793"/>
    <lineage>
        <taxon>Bacteria</taxon>
        <taxon>Pseudomonadati</taxon>
        <taxon>Bdellovibrionota</taxon>
        <taxon>Bdellovibrionia</taxon>
        <taxon>Bdellovibrionales</taxon>
        <taxon>Pseudobdellovibrionaceae</taxon>
        <taxon>Micavibrio</taxon>
    </lineage>
</organism>
<evidence type="ECO:0000313" key="4">
    <source>
        <dbReference type="Proteomes" id="UP000009286"/>
    </source>
</evidence>
<keyword evidence="1" id="KW-1133">Transmembrane helix</keyword>
<dbReference type="HOGENOM" id="CLU_007198_0_0_5"/>
<gene>
    <name evidence="3" type="ordered locus">MICA_2066</name>
</gene>
<dbReference type="eggNOG" id="COG3164">
    <property type="taxonomic scope" value="Bacteria"/>
</dbReference>
<dbReference type="AlphaFoldDB" id="G2KQ06"/>
<dbReference type="STRING" id="856793.MICA_2066"/>
<keyword evidence="1" id="KW-0472">Membrane</keyword>
<dbReference type="KEGG" id="mai:MICA_2066"/>
<dbReference type="EMBL" id="CP002382">
    <property type="protein sequence ID" value="AEP10374.1"/>
    <property type="molecule type" value="Genomic_DNA"/>
</dbReference>
<dbReference type="Proteomes" id="UP000009286">
    <property type="component" value="Chromosome"/>
</dbReference>
<reference evidence="3 4" key="1">
    <citation type="journal article" date="2011" name="BMC Genomics">
        <title>Genomic insights into an obligate epibiotic bacterial predator: Micavibrio aeruginosavorus ARL-13.</title>
        <authorList>
            <person name="Wang Z."/>
            <person name="Kadouri D."/>
            <person name="Wu M."/>
        </authorList>
    </citation>
    <scope>NUCLEOTIDE SEQUENCE [LARGE SCALE GENOMIC DNA]</scope>
    <source>
        <strain evidence="3 4">ARL-13</strain>
    </source>
</reference>
<feature type="transmembrane region" description="Helical" evidence="1">
    <location>
        <begin position="37"/>
        <end position="61"/>
    </location>
</feature>
<sequence length="1088" mass="117393">MFLKSPVGSGAWPDYDGGIVLWGIWVNQRTLGILRKIGLATVEVVMVLAVLLVLAVVALMLRLQAGSLDIAFAKSFLQTELSEVNPAIAVEMDHVLLEWSQIDSRPRITLQNVRLINRADNRTMLGMDSLGLSLARGRLLLGQVVPRAVFIDRPLLTLVRTADRKFTLGLDDDATPDTEMPEAQSEFLFNLLDTLSQDVDDMPADWPMKSLRMVRVTGARMMVEDYAVQQSWLIPRLDLMFRKGRDGLLATSTLWIEQDRGDANIMLDAAYDPDTKTLLARLNVQSISTPFLATKFPELAWLQGQDIPLQGTVELAMDSGLSLHTANFNLQALTGQVNLPDLYDAPLAFQNMNVKASFNRADRIFHIEDVSVQVGDLAVSAQADVSGNPDVGFTAPITLRIPDLPQASVAPLWPKVLAEKSITPWVLDHLSGGRVHDAEIKVSLKAQKSMALETDEAVAGEMDVTVDALTADFGIENMDIDYRAPLMKVKAANGSGHFDIKTDTLSFKVNKAALGDMAVSEGTVIIDTVTGEGVGTADIDLRLTGPLKTVFEYIRAEPIEAGRDFPVPLEKIAGDADLKIGVDLPTAEHVKEEDVKVTVDGTLNNVVMPGLVSGLDVAGTGLVMKMAGNEVSVEGQGKISGRDMKFRWAQFLSTAGQPYNYQVVAETVIDPELRAHFGADLADWVAGSAPAKITYTEKQDGHVAIDLNIDATPATLMVKPFKYEKKPAVPATASARVNLAPGGVLRDIQNLSITTPDAKVDNAVLNFRQAKEGPQVSGGRFPNARLGATRGTLEFTQGTDDILRLNVTGQSFDARPFLDNDGKAGQQPAQDGPAIVASVQVPVMLTNKDQSIKNAKVDLEMDRRSEVTKLDVDATVGKGTLTFRYKPDSTGRMVLTIDSNDAGAALKAFGYYENMVGGTLRVDGQPPQGLYRGKLQGHALISNFRVVNAPVLARLLSAMSLPGIMELLGSDGIDFTKLEGNFVWEQRYGGSLMTILDGRTAGSAMGLTFQGTLDEAKQTMDIKGTIVPVSMVNDLISSIPLIGDVITGGGGAVFAATYTIRGPTSDPTTTVNPLAVLAPGFLRKLFFE</sequence>
<accession>G2KQ06</accession>
<keyword evidence="1" id="KW-0812">Transmembrane</keyword>
<evidence type="ECO:0000256" key="1">
    <source>
        <dbReference type="SAM" id="Phobius"/>
    </source>
</evidence>
<keyword evidence="4" id="KW-1185">Reference proteome</keyword>
<name>G2KQ06_MICAA</name>
<evidence type="ECO:0000313" key="3">
    <source>
        <dbReference type="EMBL" id="AEP10374.1"/>
    </source>
</evidence>
<feature type="domain" description="YhdP central" evidence="2">
    <location>
        <begin position="290"/>
        <end position="733"/>
    </location>
</feature>
<protein>
    <recommendedName>
        <fullName evidence="2">YhdP central domain-containing protein</fullName>
    </recommendedName>
</protein>
<dbReference type="Pfam" id="PF13116">
    <property type="entry name" value="YhdP"/>
    <property type="match status" value="1"/>
</dbReference>
<proteinExistence type="predicted"/>
<evidence type="ECO:0000259" key="2">
    <source>
        <dbReference type="Pfam" id="PF13116"/>
    </source>
</evidence>
<dbReference type="InterPro" id="IPR025263">
    <property type="entry name" value="YhdP_central"/>
</dbReference>